<protein>
    <submittedName>
        <fullName evidence="1">Thiol-activated cytolysin</fullName>
    </submittedName>
</protein>
<dbReference type="PROSITE" id="PS51257">
    <property type="entry name" value="PROKAR_LIPOPROTEIN"/>
    <property type="match status" value="1"/>
</dbReference>
<dbReference type="STRING" id="76595.SAMN05660313_02907"/>
<dbReference type="EMBL" id="FPIY01000004">
    <property type="protein sequence ID" value="SFW62198.1"/>
    <property type="molecule type" value="Genomic_DNA"/>
</dbReference>
<dbReference type="GO" id="GO:0015485">
    <property type="term" value="F:cholesterol binding"/>
    <property type="evidence" value="ECO:0007669"/>
    <property type="project" value="InterPro"/>
</dbReference>
<dbReference type="Gene3D" id="3.90.840.10">
    <property type="entry name" value="Thiol-activated cytolysin superfamily/Thiol-activated cytolysin, alpha-beta domain"/>
    <property type="match status" value="1"/>
</dbReference>
<sequence>MKKNNQLYVFASLCLSLFFISCDKNDDSPNSNLDGLKEVSFQVEPDNIISSEKTGNTRFDASTNTTNYEYLTLVEKEATLEPLSIVSANKSDIIYPGSILRGSSFMDAAYDPIVLKNEFNDVELSLTLRGGDYPVSVSTPPKLSSVSTPPKLSSVRYALNSLLQNNKILIDYTAVPSFYSYESNSITTQESFNKTLDIHVKADVLGGLVSSSFNFNQSSGTVSSKKYVVVEVRQWFYNASIDPKNYTQWIEGEMEAEDLGSHEPLYVSSVDYGRVAYLLIETEKDEAYNSLMVKASVKVALAVVDASTDVAYSEEFKSLFENNKVKVLIAGGPVELGGRVTDYDSFVRFLETPNTADLVGSAAPISYKVRRLLDNTEVEVRQMYTEQILEYKVD</sequence>
<dbReference type="InterPro" id="IPR001869">
    <property type="entry name" value="Thiol_cytolysin"/>
</dbReference>
<evidence type="ECO:0000313" key="2">
    <source>
        <dbReference type="Proteomes" id="UP000183257"/>
    </source>
</evidence>
<dbReference type="SUPFAM" id="SSF56978">
    <property type="entry name" value="Perfringolysin"/>
    <property type="match status" value="1"/>
</dbReference>
<evidence type="ECO:0000313" key="1">
    <source>
        <dbReference type="EMBL" id="SFW62198.1"/>
    </source>
</evidence>
<dbReference type="Gene3D" id="3.40.30.40">
    <property type="entry name" value="Perfringolysin"/>
    <property type="match status" value="1"/>
</dbReference>
<dbReference type="InterPro" id="IPR036359">
    <property type="entry name" value="Thiol_cytolysin_sf"/>
</dbReference>
<dbReference type="AlphaFoldDB" id="A0A1K1QSD7"/>
<proteinExistence type="predicted"/>
<dbReference type="RefSeq" id="WP_072304525.1">
    <property type="nucleotide sequence ID" value="NZ_FPIY01000004.1"/>
</dbReference>
<dbReference type="Pfam" id="PF01289">
    <property type="entry name" value="Thiol_cytolysin"/>
    <property type="match status" value="1"/>
</dbReference>
<accession>A0A1K1QSD7</accession>
<keyword evidence="2" id="KW-1185">Reference proteome</keyword>
<dbReference type="InterPro" id="IPR036363">
    <property type="entry name" value="Thiol_cytolysin_ab_sf"/>
</dbReference>
<gene>
    <name evidence="1" type="ORF">SAMN05660313_02907</name>
</gene>
<reference evidence="2" key="1">
    <citation type="submission" date="2016-11" db="EMBL/GenBank/DDBJ databases">
        <authorList>
            <person name="Varghese N."/>
            <person name="Submissions S."/>
        </authorList>
    </citation>
    <scope>NUCLEOTIDE SEQUENCE [LARGE SCALE GENOMIC DNA]</scope>
    <source>
        <strain evidence="2">DSM 24786</strain>
    </source>
</reference>
<name>A0A1K1QSD7_9FLAO</name>
<organism evidence="1 2">
    <name type="scientific">Cellulophaga fucicola</name>
    <dbReference type="NCBI Taxonomy" id="76595"/>
    <lineage>
        <taxon>Bacteria</taxon>
        <taxon>Pseudomonadati</taxon>
        <taxon>Bacteroidota</taxon>
        <taxon>Flavobacteriia</taxon>
        <taxon>Flavobacteriales</taxon>
        <taxon>Flavobacteriaceae</taxon>
        <taxon>Cellulophaga</taxon>
    </lineage>
</organism>
<dbReference type="Proteomes" id="UP000183257">
    <property type="component" value="Unassembled WGS sequence"/>
</dbReference>
<dbReference type="OrthoDB" id="662759at2"/>